<feature type="compositionally biased region" description="Polar residues" evidence="1">
    <location>
        <begin position="410"/>
        <end position="419"/>
    </location>
</feature>
<feature type="compositionally biased region" description="Basic and acidic residues" evidence="1">
    <location>
        <begin position="422"/>
        <end position="436"/>
    </location>
</feature>
<feature type="region of interest" description="Disordered" evidence="1">
    <location>
        <begin position="480"/>
        <end position="723"/>
    </location>
</feature>
<dbReference type="Proteomes" id="UP001150904">
    <property type="component" value="Unassembled WGS sequence"/>
</dbReference>
<dbReference type="EMBL" id="JAPQKR010000012">
    <property type="protein sequence ID" value="KAJ5204296.1"/>
    <property type="molecule type" value="Genomic_DNA"/>
</dbReference>
<name>A0A9W9MMW8_9EURO</name>
<feature type="compositionally biased region" description="Basic and acidic residues" evidence="1">
    <location>
        <begin position="676"/>
        <end position="687"/>
    </location>
</feature>
<feature type="compositionally biased region" description="Polar residues" evidence="1">
    <location>
        <begin position="383"/>
        <end position="397"/>
    </location>
</feature>
<reference evidence="2" key="2">
    <citation type="journal article" date="2023" name="IMA Fungus">
        <title>Comparative genomic study of the Penicillium genus elucidates a diverse pangenome and 15 lateral gene transfer events.</title>
        <authorList>
            <person name="Petersen C."/>
            <person name="Sorensen T."/>
            <person name="Nielsen M.R."/>
            <person name="Sondergaard T.E."/>
            <person name="Sorensen J.L."/>
            <person name="Fitzpatrick D.A."/>
            <person name="Frisvad J.C."/>
            <person name="Nielsen K.L."/>
        </authorList>
    </citation>
    <scope>NUCLEOTIDE SEQUENCE</scope>
    <source>
        <strain evidence="2">IBT 15544</strain>
    </source>
</reference>
<feature type="compositionally biased region" description="Acidic residues" evidence="1">
    <location>
        <begin position="176"/>
        <end position="196"/>
    </location>
</feature>
<comment type="caution">
    <text evidence="2">The sequence shown here is derived from an EMBL/GenBank/DDBJ whole genome shotgun (WGS) entry which is preliminary data.</text>
</comment>
<accession>A0A9W9MMW8</accession>
<feature type="compositionally biased region" description="Basic residues" evidence="1">
    <location>
        <begin position="353"/>
        <end position="362"/>
    </location>
</feature>
<dbReference type="OrthoDB" id="10265068at2759"/>
<dbReference type="RefSeq" id="XP_058308775.1">
    <property type="nucleotide sequence ID" value="XM_058452237.1"/>
</dbReference>
<dbReference type="GeneID" id="83179538"/>
<sequence length="723" mass="80571">MSQPTFLAVIPPPPSFDPSTYKPFDEEFERTVDRILSEDASFESKNGDFPVYSGGESFTGSANHLTPQSDRKVEKSRFFATSPAMSERTPKRMTRSASRKSPKSPRTVAKRDITVIHLDSDDEEDVDLTRLVESVQPETVNLVDEEDNNGENCPVDASHGDMDGAVDSKHNSEEGNIGDEEDNNVDTNPAEDSDGDADCRSDPLEGVELEKAGLGDDINPIYASHAYADDPNDSRSNSEIAKNIDDDLVAAEEDIIFASVEPSRRDELLHFVVSHSFMQNREAPVRRSLRRQFVKDMRREAASVGMNESAIDGLILYVRRLYLEDIGAQLERTGDAKDLPFGNEIDDEYNERTHRRKSRKRNMSNPEQAEPARRKKSRGSGRNSVENTVPTPQSTAQAEIPTESKEVEATMQSPSQVNGHETLCKEPGAKSVHDTPDTVPSLNHSNQAVEEAQHEPEEVVESSYHQDEGCNLDANQFETNTSEPTAVPSALEKVPNEQNSHHKQQFGYGSPGLPIGIPCDSQPSEPDLPPLHERAIRPLKSHKSTHTRKRPQAKVDSGITVEQTAVPHLVIDITRESPSPDHTVPSELTNNEPPTVSKPDEPNGDRQGNQSKHSSDHVEKIATQRIKLDTFNSETEPGSGLGKKKEQNYRKKERKKRKKRQSFLETHSGSNEDQQAVERPHTPDQRQPRTVATTPPSRTSNRSSDRVNYEPLSPNPAEWDMDF</sequence>
<feature type="compositionally biased region" description="Basic and acidic residues" evidence="1">
    <location>
        <begin position="158"/>
        <end position="173"/>
    </location>
</feature>
<protein>
    <submittedName>
        <fullName evidence="2">Uncharacterized protein</fullName>
    </submittedName>
</protein>
<evidence type="ECO:0000313" key="2">
    <source>
        <dbReference type="EMBL" id="KAJ5204296.1"/>
    </source>
</evidence>
<feature type="compositionally biased region" description="Basic and acidic residues" evidence="1">
    <location>
        <begin position="613"/>
        <end position="628"/>
    </location>
</feature>
<feature type="region of interest" description="Disordered" evidence="1">
    <location>
        <begin position="43"/>
        <end position="202"/>
    </location>
</feature>
<keyword evidence="3" id="KW-1185">Reference proteome</keyword>
<feature type="compositionally biased region" description="Basic residues" evidence="1">
    <location>
        <begin position="91"/>
        <end position="103"/>
    </location>
</feature>
<feature type="compositionally biased region" description="Basic residues" evidence="1">
    <location>
        <begin position="537"/>
        <end position="552"/>
    </location>
</feature>
<feature type="compositionally biased region" description="Low complexity" evidence="1">
    <location>
        <begin position="693"/>
        <end position="702"/>
    </location>
</feature>
<reference evidence="2" key="1">
    <citation type="submission" date="2022-12" db="EMBL/GenBank/DDBJ databases">
        <authorList>
            <person name="Petersen C."/>
        </authorList>
    </citation>
    <scope>NUCLEOTIDE SEQUENCE</scope>
    <source>
        <strain evidence="2">IBT 15544</strain>
    </source>
</reference>
<feature type="region of interest" description="Disordered" evidence="1">
    <location>
        <begin position="1"/>
        <end position="23"/>
    </location>
</feature>
<feature type="compositionally biased region" description="Polar residues" evidence="1">
    <location>
        <begin position="663"/>
        <end position="674"/>
    </location>
</feature>
<feature type="compositionally biased region" description="Polar residues" evidence="1">
    <location>
        <begin position="56"/>
        <end position="68"/>
    </location>
</feature>
<proteinExistence type="predicted"/>
<feature type="compositionally biased region" description="Basic residues" evidence="1">
    <location>
        <begin position="651"/>
        <end position="661"/>
    </location>
</feature>
<dbReference type="AlphaFoldDB" id="A0A9W9MMW8"/>
<gene>
    <name evidence="2" type="ORF">N7498_005175</name>
</gene>
<feature type="region of interest" description="Disordered" evidence="1">
    <location>
        <begin position="336"/>
        <end position="467"/>
    </location>
</feature>
<evidence type="ECO:0000256" key="1">
    <source>
        <dbReference type="SAM" id="MobiDB-lite"/>
    </source>
</evidence>
<organism evidence="2 3">
    <name type="scientific">Penicillium cinerascens</name>
    <dbReference type="NCBI Taxonomy" id="70096"/>
    <lineage>
        <taxon>Eukaryota</taxon>
        <taxon>Fungi</taxon>
        <taxon>Dikarya</taxon>
        <taxon>Ascomycota</taxon>
        <taxon>Pezizomycotina</taxon>
        <taxon>Eurotiomycetes</taxon>
        <taxon>Eurotiomycetidae</taxon>
        <taxon>Eurotiales</taxon>
        <taxon>Aspergillaceae</taxon>
        <taxon>Penicillium</taxon>
    </lineage>
</organism>
<evidence type="ECO:0000313" key="3">
    <source>
        <dbReference type="Proteomes" id="UP001150904"/>
    </source>
</evidence>